<evidence type="ECO:0000313" key="2">
    <source>
        <dbReference type="EMBL" id="SIR87279.1"/>
    </source>
</evidence>
<evidence type="ECO:0000313" key="3">
    <source>
        <dbReference type="EMBL" id="STO25155.1"/>
    </source>
</evidence>
<dbReference type="EMBL" id="FTNL01000033">
    <property type="protein sequence ID" value="SIR87279.1"/>
    <property type="molecule type" value="Genomic_DNA"/>
</dbReference>
<dbReference type="InterPro" id="IPR054242">
    <property type="entry name" value="DUF6969"/>
</dbReference>
<dbReference type="Proteomes" id="UP000186808">
    <property type="component" value="Unassembled WGS sequence"/>
</dbReference>
<dbReference type="STRING" id="464.Lgor_1206"/>
<evidence type="ECO:0000313" key="5">
    <source>
        <dbReference type="Proteomes" id="UP000254374"/>
    </source>
</evidence>
<evidence type="ECO:0000313" key="4">
    <source>
        <dbReference type="Proteomes" id="UP000186808"/>
    </source>
</evidence>
<dbReference type="AlphaFoldDB" id="A0A377GKV1"/>
<protein>
    <recommendedName>
        <fullName evidence="1">DUF6969 domain-containing protein</fullName>
    </recommendedName>
</protein>
<dbReference type="EMBL" id="UGGV01000001">
    <property type="protein sequence ID" value="STO25155.1"/>
    <property type="molecule type" value="Genomic_DNA"/>
</dbReference>
<proteinExistence type="predicted"/>
<name>A0A377GKV1_9GAMM</name>
<organism evidence="3 5">
    <name type="scientific">Fluoribacter gormanii</name>
    <dbReference type="NCBI Taxonomy" id="464"/>
    <lineage>
        <taxon>Bacteria</taxon>
        <taxon>Pseudomonadati</taxon>
        <taxon>Pseudomonadota</taxon>
        <taxon>Gammaproteobacteria</taxon>
        <taxon>Legionellales</taxon>
        <taxon>Legionellaceae</taxon>
        <taxon>Fluoribacter</taxon>
    </lineage>
</organism>
<dbReference type="OrthoDB" id="6115415at2"/>
<accession>A0A377GKV1</accession>
<keyword evidence="4" id="KW-1185">Reference proteome</keyword>
<evidence type="ECO:0000259" key="1">
    <source>
        <dbReference type="Pfam" id="PF22308"/>
    </source>
</evidence>
<reference evidence="3 5" key="2">
    <citation type="submission" date="2018-06" db="EMBL/GenBank/DDBJ databases">
        <authorList>
            <consortium name="Pathogen Informatics"/>
            <person name="Doyle S."/>
        </authorList>
    </citation>
    <scope>NUCLEOTIDE SEQUENCE [LARGE SCALE GENOMIC DNA]</scope>
    <source>
        <strain evidence="3 5">NCTC11401</strain>
    </source>
</reference>
<reference evidence="2 4" key="1">
    <citation type="submission" date="2017-01" db="EMBL/GenBank/DDBJ databases">
        <authorList>
            <person name="Varghese N."/>
            <person name="Submissions S."/>
        </authorList>
    </citation>
    <scope>NUCLEOTIDE SEQUENCE [LARGE SCALE GENOMIC DNA]</scope>
    <source>
        <strain evidence="2 4">ATCC 33342</strain>
    </source>
</reference>
<sequence>MIVIPQFSLPELTKYEKSKLLRYAQQLLEAQQQMITPEGRNIIHYTLGNNSRHQHMDHYPKGDRIDYDTGAQYFYHCHRENFETEEHGHFHCFLRYKYISKKIRPTPLPDWDKNSDNPMTHIVAIAMNRYGEPIRLFSINRWISNEIWYDAKHTLSFIKKFKMKKNDSSYWQILDRWIEGMIHLFAPQIQWINKVRDMTISHYKTIYADDNIYEDPRLDLLSEIPINLNQQIRWVLELD</sequence>
<gene>
    <name evidence="3" type="ORF">NCTC11401_01985</name>
    <name evidence="2" type="ORF">SAMN05421777_13317</name>
</gene>
<dbReference type="Proteomes" id="UP000254374">
    <property type="component" value="Unassembled WGS sequence"/>
</dbReference>
<dbReference type="Pfam" id="PF22308">
    <property type="entry name" value="DUF6969"/>
    <property type="match status" value="1"/>
</dbReference>
<feature type="domain" description="DUF6969" evidence="1">
    <location>
        <begin position="23"/>
        <end position="226"/>
    </location>
</feature>
<dbReference type="RefSeq" id="WP_058467715.1">
    <property type="nucleotide sequence ID" value="NZ_CAAAIX010000035.1"/>
</dbReference>